<dbReference type="GO" id="GO:0030133">
    <property type="term" value="C:transport vesicle"/>
    <property type="evidence" value="ECO:0007669"/>
    <property type="project" value="InterPro"/>
</dbReference>
<dbReference type="Proteomes" id="UP001166674">
    <property type="component" value="Unassembled WGS sequence"/>
</dbReference>
<feature type="region of interest" description="Disordered" evidence="1">
    <location>
        <begin position="1"/>
        <end position="21"/>
    </location>
</feature>
<sequence>MSSAAVTSSTGESGSVSHHVLGDSPSVAVMPVLTFSALLMPPDIYSKLGDFGCQPKEGAGACLPRPLPAHADRPGGCAGTWAPLSLTRRLSFARRERRRRRRRRQRWDPSERSAARPAALAPRVRGSEASVSSDPEPKAQGLMQVVLLFQPGRMSSCSGSVCGSQQVQAAPEGGPQRYGVRSYLHQFYEDCTASIWEDEDDFQIQRSPNRWSSVFWKVGLISGTIFVILGLTVLAVGFLVPPKIEAFGEADFVVVDRHAMQFNSALDLCKLAGAVLFCIGGTSMAGCLLMSVFAKSYSKEEKVLQQKFKERIANIKAHTPPITKAPGPGETKIPVTLSRVQNVQPLSAT</sequence>
<keyword evidence="2" id="KW-1133">Transmembrane helix</keyword>
<evidence type="ECO:0000256" key="1">
    <source>
        <dbReference type="SAM" id="MobiDB-lite"/>
    </source>
</evidence>
<dbReference type="GO" id="GO:0007399">
    <property type="term" value="P:nervous system development"/>
    <property type="evidence" value="ECO:0007669"/>
    <property type="project" value="TreeGrafter"/>
</dbReference>
<accession>A0AA41T417</accession>
<protein>
    <submittedName>
        <fullName evidence="3">Neurensin-1</fullName>
    </submittedName>
</protein>
<name>A0AA41T417_SCICA</name>
<keyword evidence="2" id="KW-0812">Transmembrane</keyword>
<feature type="region of interest" description="Disordered" evidence="1">
    <location>
        <begin position="93"/>
        <end position="137"/>
    </location>
</feature>
<dbReference type="PANTHER" id="PTHR14796:SF6">
    <property type="entry name" value="NEURENSIN-1"/>
    <property type="match status" value="1"/>
</dbReference>
<evidence type="ECO:0000256" key="2">
    <source>
        <dbReference type="SAM" id="Phobius"/>
    </source>
</evidence>
<keyword evidence="4" id="KW-1185">Reference proteome</keyword>
<feature type="transmembrane region" description="Helical" evidence="2">
    <location>
        <begin position="271"/>
        <end position="294"/>
    </location>
</feature>
<feature type="compositionally biased region" description="Low complexity" evidence="1">
    <location>
        <begin position="1"/>
        <end position="17"/>
    </location>
</feature>
<dbReference type="AlphaFoldDB" id="A0AA41T417"/>
<keyword evidence="2" id="KW-0472">Membrane</keyword>
<dbReference type="EMBL" id="JAATJV010385854">
    <property type="protein sequence ID" value="MBZ3883230.1"/>
    <property type="molecule type" value="Genomic_DNA"/>
</dbReference>
<dbReference type="Pfam" id="PF14927">
    <property type="entry name" value="Neurensin"/>
    <property type="match status" value="1"/>
</dbReference>
<feature type="compositionally biased region" description="Basic residues" evidence="1">
    <location>
        <begin position="93"/>
        <end position="105"/>
    </location>
</feature>
<dbReference type="PANTHER" id="PTHR14796">
    <property type="entry name" value="NEURENSIN 1-RELATED"/>
    <property type="match status" value="1"/>
</dbReference>
<reference evidence="3" key="1">
    <citation type="submission" date="2020-03" db="EMBL/GenBank/DDBJ databases">
        <title>Studies in the Genomics of Life Span.</title>
        <authorList>
            <person name="Glass D."/>
        </authorList>
    </citation>
    <scope>NUCLEOTIDE SEQUENCE</scope>
    <source>
        <strain evidence="3">SUZIE</strain>
        <tissue evidence="3">Muscle</tissue>
    </source>
</reference>
<dbReference type="GO" id="GO:0043005">
    <property type="term" value="C:neuron projection"/>
    <property type="evidence" value="ECO:0007669"/>
    <property type="project" value="TreeGrafter"/>
</dbReference>
<dbReference type="InterPro" id="IPR024883">
    <property type="entry name" value="Neurensin"/>
</dbReference>
<gene>
    <name evidence="3" type="ORF">SUZIE_171895</name>
</gene>
<dbReference type="GO" id="GO:0043025">
    <property type="term" value="C:neuronal cell body"/>
    <property type="evidence" value="ECO:0007669"/>
    <property type="project" value="TreeGrafter"/>
</dbReference>
<feature type="transmembrane region" description="Helical" evidence="2">
    <location>
        <begin position="214"/>
        <end position="240"/>
    </location>
</feature>
<comment type="caution">
    <text evidence="3">The sequence shown here is derived from an EMBL/GenBank/DDBJ whole genome shotgun (WGS) entry which is preliminary data.</text>
</comment>
<organism evidence="3 4">
    <name type="scientific">Sciurus carolinensis</name>
    <name type="common">Eastern gray squirrel</name>
    <dbReference type="NCBI Taxonomy" id="30640"/>
    <lineage>
        <taxon>Eukaryota</taxon>
        <taxon>Metazoa</taxon>
        <taxon>Chordata</taxon>
        <taxon>Craniata</taxon>
        <taxon>Vertebrata</taxon>
        <taxon>Euteleostomi</taxon>
        <taxon>Mammalia</taxon>
        <taxon>Eutheria</taxon>
        <taxon>Euarchontoglires</taxon>
        <taxon>Glires</taxon>
        <taxon>Rodentia</taxon>
        <taxon>Sciuromorpha</taxon>
        <taxon>Sciuridae</taxon>
        <taxon>Sciurinae</taxon>
        <taxon>Sciurini</taxon>
        <taxon>Sciurus</taxon>
    </lineage>
</organism>
<proteinExistence type="predicted"/>
<evidence type="ECO:0000313" key="4">
    <source>
        <dbReference type="Proteomes" id="UP001166674"/>
    </source>
</evidence>
<evidence type="ECO:0000313" key="3">
    <source>
        <dbReference type="EMBL" id="MBZ3883230.1"/>
    </source>
</evidence>